<organism evidence="1 2">
    <name type="scientific">Phycomyces blakesleeanus (strain ATCC 8743b / DSM 1359 / FGSC 10004 / NBRC 33097 / NRRL 1555)</name>
    <dbReference type="NCBI Taxonomy" id="763407"/>
    <lineage>
        <taxon>Eukaryota</taxon>
        <taxon>Fungi</taxon>
        <taxon>Fungi incertae sedis</taxon>
        <taxon>Mucoromycota</taxon>
        <taxon>Mucoromycotina</taxon>
        <taxon>Mucoromycetes</taxon>
        <taxon>Mucorales</taxon>
        <taxon>Phycomycetaceae</taxon>
        <taxon>Phycomyces</taxon>
    </lineage>
</organism>
<dbReference type="Proteomes" id="UP000077315">
    <property type="component" value="Unassembled WGS sequence"/>
</dbReference>
<dbReference type="InParanoid" id="A0A162U9N4"/>
<gene>
    <name evidence="1" type="ORF">PHYBLDRAFT_67474</name>
</gene>
<dbReference type="RefSeq" id="XP_018292652.1">
    <property type="nucleotide sequence ID" value="XM_018441800.1"/>
</dbReference>
<dbReference type="GeneID" id="29002706"/>
<name>A0A162U9N4_PHYB8</name>
<dbReference type="AlphaFoldDB" id="A0A162U9N4"/>
<dbReference type="EMBL" id="KV440979">
    <property type="protein sequence ID" value="OAD74612.1"/>
    <property type="molecule type" value="Genomic_DNA"/>
</dbReference>
<sequence>MVNSAIFLLLCPNFEVIYVWKSVKNFDDYFRLHHNVITLESIQQACLLRKDLVSKFDKIPTLNYYCYLYYFGLEKLYAWGQKIIMFVSYNYAPKNALMYRILW</sequence>
<protein>
    <submittedName>
        <fullName evidence="1">Uncharacterized protein</fullName>
    </submittedName>
</protein>
<keyword evidence="2" id="KW-1185">Reference proteome</keyword>
<evidence type="ECO:0000313" key="2">
    <source>
        <dbReference type="Proteomes" id="UP000077315"/>
    </source>
</evidence>
<accession>A0A162U9N4</accession>
<dbReference type="VEuPathDB" id="FungiDB:PHYBLDRAFT_67474"/>
<proteinExistence type="predicted"/>
<reference evidence="2" key="1">
    <citation type="submission" date="2015-06" db="EMBL/GenBank/DDBJ databases">
        <title>Expansion of signal transduction pathways in fungi by whole-genome duplication.</title>
        <authorList>
            <consortium name="DOE Joint Genome Institute"/>
            <person name="Corrochano L.M."/>
            <person name="Kuo A."/>
            <person name="Marcet-Houben M."/>
            <person name="Polaino S."/>
            <person name="Salamov A."/>
            <person name="Villalobos J.M."/>
            <person name="Alvarez M.I."/>
            <person name="Avalos J."/>
            <person name="Benito E.P."/>
            <person name="Benoit I."/>
            <person name="Burger G."/>
            <person name="Camino L.P."/>
            <person name="Canovas D."/>
            <person name="Cerda-Olmedo E."/>
            <person name="Cheng J.-F."/>
            <person name="Dominguez A."/>
            <person name="Elias M."/>
            <person name="Eslava A.P."/>
            <person name="Glaser F."/>
            <person name="Grimwood J."/>
            <person name="Gutierrez G."/>
            <person name="Heitman J."/>
            <person name="Henrissat B."/>
            <person name="Iturriaga E.A."/>
            <person name="Lang B.F."/>
            <person name="Lavin J.L."/>
            <person name="Lee S."/>
            <person name="Li W."/>
            <person name="Lindquist E."/>
            <person name="Lopez-Garcia S."/>
            <person name="Luque E.M."/>
            <person name="Marcos A.T."/>
            <person name="Martin J."/>
            <person name="McCluskey K."/>
            <person name="Medina H.R."/>
            <person name="Miralles-Duran A."/>
            <person name="Miyazaki A."/>
            <person name="Munoz-Torres E."/>
            <person name="Oguiza J.A."/>
            <person name="Ohm R."/>
            <person name="Olmedo M."/>
            <person name="Orejas M."/>
            <person name="Ortiz-Castellanos L."/>
            <person name="Pisabarro A.G."/>
            <person name="Rodriguez-Romero J."/>
            <person name="Ruiz-Herrera J."/>
            <person name="Ruiz-Vazquez R."/>
            <person name="Sanz C."/>
            <person name="Schackwitz W."/>
            <person name="Schmutz J."/>
            <person name="Shahriari M."/>
            <person name="Shelest E."/>
            <person name="Silva-Franco F."/>
            <person name="Soanes D."/>
            <person name="Syed K."/>
            <person name="Tagua V.G."/>
            <person name="Talbot N.J."/>
            <person name="Thon M."/>
            <person name="De vries R.P."/>
            <person name="Wiebenga A."/>
            <person name="Yadav J.S."/>
            <person name="Braun E.L."/>
            <person name="Baker S."/>
            <person name="Garre V."/>
            <person name="Horwitz B."/>
            <person name="Torres-Martinez S."/>
            <person name="Idnurm A."/>
            <person name="Herrera-Estrella A."/>
            <person name="Gabaldon T."/>
            <person name="Grigoriev I.V."/>
        </authorList>
    </citation>
    <scope>NUCLEOTIDE SEQUENCE [LARGE SCALE GENOMIC DNA]</scope>
    <source>
        <strain evidence="2">NRRL 1555(-)</strain>
    </source>
</reference>
<evidence type="ECO:0000313" key="1">
    <source>
        <dbReference type="EMBL" id="OAD74612.1"/>
    </source>
</evidence>